<proteinExistence type="predicted"/>
<dbReference type="InterPro" id="IPR053139">
    <property type="entry name" value="Surface_bspA-like"/>
</dbReference>
<comment type="caution">
    <text evidence="2">The sequence shown here is derived from an EMBL/GenBank/DDBJ whole genome shotgun (WGS) entry which is preliminary data.</text>
</comment>
<protein>
    <submittedName>
        <fullName evidence="2">Uncharacterized protein</fullName>
    </submittedName>
</protein>
<dbReference type="PANTHER" id="PTHR45661">
    <property type="entry name" value="SURFACE ANTIGEN"/>
    <property type="match status" value="1"/>
</dbReference>
<dbReference type="Pfam" id="PF13306">
    <property type="entry name" value="LRR_5"/>
    <property type="match status" value="3"/>
</dbReference>
<reference evidence="2 3" key="1">
    <citation type="journal article" date="2024" name="Science">
        <title>Giant polyketide synthase enzymes in the biosynthesis of giant marine polyether toxins.</title>
        <authorList>
            <person name="Fallon T.R."/>
            <person name="Shende V.V."/>
            <person name="Wierzbicki I.H."/>
            <person name="Pendleton A.L."/>
            <person name="Watervoot N.F."/>
            <person name="Auber R.P."/>
            <person name="Gonzalez D.J."/>
            <person name="Wisecaver J.H."/>
            <person name="Moore B.S."/>
        </authorList>
    </citation>
    <scope>NUCLEOTIDE SEQUENCE [LARGE SCALE GENOMIC DNA]</scope>
    <source>
        <strain evidence="2 3">12B1</strain>
    </source>
</reference>
<dbReference type="EMBL" id="JBGBPQ010000003">
    <property type="protein sequence ID" value="KAL1527400.1"/>
    <property type="molecule type" value="Genomic_DNA"/>
</dbReference>
<dbReference type="SUPFAM" id="SSF52058">
    <property type="entry name" value="L domain-like"/>
    <property type="match status" value="2"/>
</dbReference>
<evidence type="ECO:0000313" key="3">
    <source>
        <dbReference type="Proteomes" id="UP001515480"/>
    </source>
</evidence>
<keyword evidence="3" id="KW-1185">Reference proteome</keyword>
<dbReference type="AlphaFoldDB" id="A0AB34JZP4"/>
<evidence type="ECO:0000256" key="1">
    <source>
        <dbReference type="SAM" id="MobiDB-lite"/>
    </source>
</evidence>
<dbReference type="PANTHER" id="PTHR45661:SF3">
    <property type="entry name" value="IG-LIKE DOMAIN-CONTAINING PROTEIN"/>
    <property type="match status" value="1"/>
</dbReference>
<feature type="region of interest" description="Disordered" evidence="1">
    <location>
        <begin position="18"/>
        <end position="47"/>
    </location>
</feature>
<sequence>MFTKRIVDETVRNPCRRVAAHPRRGAEGAPPSDPMQTGDALAAPPRRSRRVARRRGAACSELPFGLDVLRVIVALVDDLRQLRLVCRATRGVVEERLGACRLVARTVRLCVNWRIPARELERAWLMRAPVPLAVRHATLAGALAATTPLVDFGMTVTLALRCSPAELAEAATRAVAHAAGRAGAYELSYERCTSRDVEAIELPAMATSVGRGAFKGGRALRVVTFAEPSALATIAEGAFDSCERLQCVVVPKRVQTIGDLAFRGCTSLRDVTFEDGSILASIGGCAFRGCRAVLAVGLPGTLQKIGAEAFLDCSLLRAVTFAEQSALIDRNAGVLRLQRAAEHRTADWGAGARQVYVRRVHVARARDAADVAHDDMRGRVLVGVEFSASLETIGLHAFENCERLECAALPSSLRAIGACAFLGCCTLGCVTFATPSMLPVVDTAAFSMCALSSVAVPASVTAIRAHAFEMCTRLVSVHLATDGALARIGTRAFSQCTALRAVAFPPSLASIGERAFYACRGLCDVTFAEPGSLVAIDERAFDGCDALQAVTLPASLRWYARSAFGPRVAVSVS</sequence>
<dbReference type="InterPro" id="IPR026906">
    <property type="entry name" value="LRR_5"/>
</dbReference>
<accession>A0AB34JZP4</accession>
<organism evidence="2 3">
    <name type="scientific">Prymnesium parvum</name>
    <name type="common">Toxic golden alga</name>
    <dbReference type="NCBI Taxonomy" id="97485"/>
    <lineage>
        <taxon>Eukaryota</taxon>
        <taxon>Haptista</taxon>
        <taxon>Haptophyta</taxon>
        <taxon>Prymnesiophyceae</taxon>
        <taxon>Prymnesiales</taxon>
        <taxon>Prymnesiaceae</taxon>
        <taxon>Prymnesium</taxon>
    </lineage>
</organism>
<dbReference type="Gene3D" id="3.80.10.10">
    <property type="entry name" value="Ribonuclease Inhibitor"/>
    <property type="match status" value="2"/>
</dbReference>
<name>A0AB34JZP4_PRYPA</name>
<gene>
    <name evidence="2" type="ORF">AB1Y20_016068</name>
</gene>
<evidence type="ECO:0000313" key="2">
    <source>
        <dbReference type="EMBL" id="KAL1527400.1"/>
    </source>
</evidence>
<dbReference type="Proteomes" id="UP001515480">
    <property type="component" value="Unassembled WGS sequence"/>
</dbReference>
<dbReference type="InterPro" id="IPR032675">
    <property type="entry name" value="LRR_dom_sf"/>
</dbReference>